<feature type="region of interest" description="Disordered" evidence="6">
    <location>
        <begin position="327"/>
        <end position="351"/>
    </location>
</feature>
<evidence type="ECO:0000256" key="7">
    <source>
        <dbReference type="SAM" id="Phobius"/>
    </source>
</evidence>
<protein>
    <submittedName>
        <fullName evidence="8">Uncharacterized protein</fullName>
    </submittedName>
</protein>
<comment type="subcellular location">
    <subcellularLocation>
        <location evidence="1">Membrane</location>
        <topology evidence="1">Multi-pass membrane protein</topology>
    </subcellularLocation>
</comment>
<dbReference type="InterPro" id="IPR007237">
    <property type="entry name" value="CD20-like"/>
</dbReference>
<feature type="compositionally biased region" description="Polar residues" evidence="6">
    <location>
        <begin position="14"/>
        <end position="30"/>
    </location>
</feature>
<evidence type="ECO:0000256" key="3">
    <source>
        <dbReference type="ARBA" id="ARBA00022692"/>
    </source>
</evidence>
<dbReference type="EMBL" id="GL732584">
    <property type="protein sequence ID" value="EFX74294.1"/>
    <property type="molecule type" value="Genomic_DNA"/>
</dbReference>
<evidence type="ECO:0000256" key="5">
    <source>
        <dbReference type="ARBA" id="ARBA00023136"/>
    </source>
</evidence>
<keyword evidence="4 7" id="KW-1133">Transmembrane helix</keyword>
<keyword evidence="9" id="KW-1185">Reference proteome</keyword>
<evidence type="ECO:0000256" key="2">
    <source>
        <dbReference type="ARBA" id="ARBA00009565"/>
    </source>
</evidence>
<evidence type="ECO:0000313" key="8">
    <source>
        <dbReference type="EMBL" id="EFX74294.1"/>
    </source>
</evidence>
<organism evidence="8 9">
    <name type="scientific">Daphnia pulex</name>
    <name type="common">Water flea</name>
    <dbReference type="NCBI Taxonomy" id="6669"/>
    <lineage>
        <taxon>Eukaryota</taxon>
        <taxon>Metazoa</taxon>
        <taxon>Ecdysozoa</taxon>
        <taxon>Arthropoda</taxon>
        <taxon>Crustacea</taxon>
        <taxon>Branchiopoda</taxon>
        <taxon>Diplostraca</taxon>
        <taxon>Cladocera</taxon>
        <taxon>Anomopoda</taxon>
        <taxon>Daphniidae</taxon>
        <taxon>Daphnia</taxon>
    </lineage>
</organism>
<sequence length="351" mass="38790">MDGPQEELAVNVDLPNSSETNNNQEGSTTRRVSDALPIHSSPSRISRQHRQRRHRHPHHRRRRHGVRSGDLRFEKTLLHFSAAHILLGIVCVLLQMVQFTNQSILSEAQPGLWCGTFFVITGSVCLGLAKTKGLYSTVTMLCFCLVSLFMALTLASLSWLGSQAALCCEDFWEYNCEDDYNNGLPSFNNTKTTSTMTTASEFQTSTTPFVQLTSSTRNTTNDSCYGPIENGPSCENIKHGYCGYDIQLGRTLHLLLLVSGVIGATTSFVLSTLACSRPNRETAGIRPRLSSIFVVGGDHLPTGGRPITAWEFPPPTKDTELANTQGIEEQYPDEPPPPYVEQDNADLQCHL</sequence>
<feature type="transmembrane region" description="Helical" evidence="7">
    <location>
        <begin position="77"/>
        <end position="98"/>
    </location>
</feature>
<dbReference type="InParanoid" id="E9H1X0"/>
<dbReference type="PANTHER" id="PTHR23320">
    <property type="entry name" value="MEMBRANE-SPANNING 4-DOMAINS SUBFAMILY A MS4A -RELATED"/>
    <property type="match status" value="1"/>
</dbReference>
<evidence type="ECO:0000256" key="1">
    <source>
        <dbReference type="ARBA" id="ARBA00004141"/>
    </source>
</evidence>
<proteinExistence type="inferred from homology"/>
<accession>E9H1X0</accession>
<feature type="transmembrane region" description="Helical" evidence="7">
    <location>
        <begin position="141"/>
        <end position="161"/>
    </location>
</feature>
<feature type="compositionally biased region" description="Basic residues" evidence="6">
    <location>
        <begin position="46"/>
        <end position="66"/>
    </location>
</feature>
<dbReference type="OrthoDB" id="6357079at2759"/>
<dbReference type="InterPro" id="IPR030417">
    <property type="entry name" value="MS4A"/>
</dbReference>
<dbReference type="GO" id="GO:0016020">
    <property type="term" value="C:membrane"/>
    <property type="evidence" value="ECO:0007669"/>
    <property type="project" value="UniProtKB-SubCell"/>
</dbReference>
<feature type="transmembrane region" description="Helical" evidence="7">
    <location>
        <begin position="110"/>
        <end position="129"/>
    </location>
</feature>
<keyword evidence="3 7" id="KW-0812">Transmembrane</keyword>
<dbReference type="Pfam" id="PF04103">
    <property type="entry name" value="CD20"/>
    <property type="match status" value="1"/>
</dbReference>
<dbReference type="KEGG" id="dpx:DAPPUDRAFT_324500"/>
<dbReference type="PANTHER" id="PTHR23320:SF165">
    <property type="entry name" value="MARVEL DOMAIN-CONTAINING PROTEIN"/>
    <property type="match status" value="1"/>
</dbReference>
<dbReference type="Proteomes" id="UP000000305">
    <property type="component" value="Unassembled WGS sequence"/>
</dbReference>
<keyword evidence="5 7" id="KW-0472">Membrane</keyword>
<comment type="similarity">
    <text evidence="2">Belongs to the MS4A family.</text>
</comment>
<evidence type="ECO:0000256" key="4">
    <source>
        <dbReference type="ARBA" id="ARBA00022989"/>
    </source>
</evidence>
<evidence type="ECO:0000256" key="6">
    <source>
        <dbReference type="SAM" id="MobiDB-lite"/>
    </source>
</evidence>
<gene>
    <name evidence="8" type="ORF">DAPPUDRAFT_324500</name>
</gene>
<feature type="region of interest" description="Disordered" evidence="6">
    <location>
        <begin position="1"/>
        <end position="66"/>
    </location>
</feature>
<name>E9H1X0_DAPPU</name>
<evidence type="ECO:0000313" key="9">
    <source>
        <dbReference type="Proteomes" id="UP000000305"/>
    </source>
</evidence>
<reference evidence="8 9" key="1">
    <citation type="journal article" date="2011" name="Science">
        <title>The ecoresponsive genome of Daphnia pulex.</title>
        <authorList>
            <person name="Colbourne J.K."/>
            <person name="Pfrender M.E."/>
            <person name="Gilbert D."/>
            <person name="Thomas W.K."/>
            <person name="Tucker A."/>
            <person name="Oakley T.H."/>
            <person name="Tokishita S."/>
            <person name="Aerts A."/>
            <person name="Arnold G.J."/>
            <person name="Basu M.K."/>
            <person name="Bauer D.J."/>
            <person name="Caceres C.E."/>
            <person name="Carmel L."/>
            <person name="Casola C."/>
            <person name="Choi J.H."/>
            <person name="Detter J.C."/>
            <person name="Dong Q."/>
            <person name="Dusheyko S."/>
            <person name="Eads B.D."/>
            <person name="Frohlich T."/>
            <person name="Geiler-Samerotte K.A."/>
            <person name="Gerlach D."/>
            <person name="Hatcher P."/>
            <person name="Jogdeo S."/>
            <person name="Krijgsveld J."/>
            <person name="Kriventseva E.V."/>
            <person name="Kultz D."/>
            <person name="Laforsch C."/>
            <person name="Lindquist E."/>
            <person name="Lopez J."/>
            <person name="Manak J.R."/>
            <person name="Muller J."/>
            <person name="Pangilinan J."/>
            <person name="Patwardhan R.P."/>
            <person name="Pitluck S."/>
            <person name="Pritham E.J."/>
            <person name="Rechtsteiner A."/>
            <person name="Rho M."/>
            <person name="Rogozin I.B."/>
            <person name="Sakarya O."/>
            <person name="Salamov A."/>
            <person name="Schaack S."/>
            <person name="Shapiro H."/>
            <person name="Shiga Y."/>
            <person name="Skalitzky C."/>
            <person name="Smith Z."/>
            <person name="Souvorov A."/>
            <person name="Sung W."/>
            <person name="Tang Z."/>
            <person name="Tsuchiya D."/>
            <person name="Tu H."/>
            <person name="Vos H."/>
            <person name="Wang M."/>
            <person name="Wolf Y.I."/>
            <person name="Yamagata H."/>
            <person name="Yamada T."/>
            <person name="Ye Y."/>
            <person name="Shaw J.R."/>
            <person name="Andrews J."/>
            <person name="Crease T.J."/>
            <person name="Tang H."/>
            <person name="Lucas S.M."/>
            <person name="Robertson H.M."/>
            <person name="Bork P."/>
            <person name="Koonin E.V."/>
            <person name="Zdobnov E.M."/>
            <person name="Grigoriev I.V."/>
            <person name="Lynch M."/>
            <person name="Boore J.L."/>
        </authorList>
    </citation>
    <scope>NUCLEOTIDE SEQUENCE [LARGE SCALE GENOMIC DNA]</scope>
</reference>
<dbReference type="AlphaFoldDB" id="E9H1X0"/>
<dbReference type="HOGENOM" id="CLU_790531_0_0_1"/>